<evidence type="ECO:0000313" key="13">
    <source>
        <dbReference type="Proteomes" id="UP000318447"/>
    </source>
</evidence>
<sequence>MPQPGASHSRSTIGAAVGFTVHLVCPHCAKEFTGNSSTSGVRSNYRRHLLTHTGERPFPCSYCHQRFTTKPNLRRHVRLVHPLQATPSTQVRHPDGREAAEDVAAAAPPPLPEMHLPPATTANVAPPASARSTAATANVKPGPSCPLLLPRRADPAAFTCEDCELEICSRAKLRRHRRYYCPFRENIFADPVKDAVDLYWTQQQQRGHRQRYVSVSSSGDSDEVDLAEEDTHNGGGDLTSSVDERFRRRSRTTSVPLALTEGERHYLSHVAERSGLKFVEDAYASDVSADDGIHGGMFSDTSSSSTSSRSPYRATVAPLVQRHPRSPARVRYALPSPKHTPLHGPLASPSPSPNGRVLRSSQTTASASLLALPNTSPLIRHAGGVDRLLNVDSGTPKSESTAAEDAKDDDEDDMIGAWRPEDLRHLHHHRRGSGHRRERHILQKRLRAQEGALMALATDSLHRQPRKLRVARAGAAPCGSDAAVGEAEAKRLHVTPCADGAHPSTSTAAAAYAYMGPSQSLLTPQVVAQAESLLVLNWRRPRRGKDGAANAFVCPYCADYTTLASQRGLRAHAMRMHAEEVAKARARVVEAEAAPVEEAPAVQSSAGRFTSTSANPRDNVFF</sequence>
<proteinExistence type="predicted"/>
<name>A0A504WX11_LEIDO</name>
<dbReference type="Proteomes" id="UP000318447">
    <property type="component" value="Unassembled WGS sequence"/>
</dbReference>
<keyword evidence="8" id="KW-0539">Nucleus</keyword>
<dbReference type="InterPro" id="IPR036236">
    <property type="entry name" value="Znf_C2H2_sf"/>
</dbReference>
<keyword evidence="3" id="KW-0677">Repeat</keyword>
<keyword evidence="2" id="KW-0479">Metal-binding</keyword>
<feature type="domain" description="C2H2-type" evidence="11">
    <location>
        <begin position="23"/>
        <end position="57"/>
    </location>
</feature>
<keyword evidence="6" id="KW-0805">Transcription regulation</keyword>
<evidence type="ECO:0000256" key="10">
    <source>
        <dbReference type="SAM" id="MobiDB-lite"/>
    </source>
</evidence>
<evidence type="ECO:0000259" key="11">
    <source>
        <dbReference type="PROSITE" id="PS50157"/>
    </source>
</evidence>
<reference evidence="13" key="1">
    <citation type="submission" date="2019-02" db="EMBL/GenBank/DDBJ databases">
        <title>FDA dAtabase for Regulatory Grade micrObial Sequences (FDA-ARGOS): Supporting development and validation of Infectious Disease Dx tests.</title>
        <authorList>
            <person name="Duncan R."/>
            <person name="Fisher C."/>
            <person name="Tallon L."/>
            <person name="Sadzewicz L."/>
            <person name="Sengamalay N."/>
            <person name="Ott S."/>
            <person name="Godinez A."/>
            <person name="Nagaraj S."/>
            <person name="Vavikolanu K."/>
            <person name="Nadendla S."/>
            <person name="Aluvathingal J."/>
            <person name="Sichtig H."/>
        </authorList>
    </citation>
    <scope>NUCLEOTIDE SEQUENCE [LARGE SCALE GENOMIC DNA]</scope>
    <source>
        <strain evidence="13">FDAARGOS_361</strain>
    </source>
</reference>
<dbReference type="VEuPathDB" id="TriTrypDB:LDHU3_26.2370"/>
<comment type="caution">
    <text evidence="12">The sequence shown here is derived from an EMBL/GenBank/DDBJ whole genome shotgun (WGS) entry which is preliminary data.</text>
</comment>
<keyword evidence="7" id="KW-0804">Transcription</keyword>
<dbReference type="PANTHER" id="PTHR24408">
    <property type="entry name" value="ZINC FINGER PROTEIN"/>
    <property type="match status" value="1"/>
</dbReference>
<evidence type="ECO:0000313" key="12">
    <source>
        <dbReference type="EMBL" id="TPP41211.1"/>
    </source>
</evidence>
<evidence type="ECO:0000256" key="6">
    <source>
        <dbReference type="ARBA" id="ARBA00023015"/>
    </source>
</evidence>
<dbReference type="PROSITE" id="PS00028">
    <property type="entry name" value="ZINC_FINGER_C2H2_1"/>
    <property type="match status" value="1"/>
</dbReference>
<dbReference type="InterPro" id="IPR013087">
    <property type="entry name" value="Znf_C2H2_type"/>
</dbReference>
<dbReference type="Gene3D" id="3.30.160.60">
    <property type="entry name" value="Classic Zinc Finger"/>
    <property type="match status" value="2"/>
</dbReference>
<keyword evidence="4 9" id="KW-0863">Zinc-finger</keyword>
<dbReference type="VEuPathDB" id="TriTrypDB:LdBPK_261810.1"/>
<feature type="domain" description="C2H2-type" evidence="11">
    <location>
        <begin position="58"/>
        <end position="86"/>
    </location>
</feature>
<dbReference type="GO" id="GO:0043565">
    <property type="term" value="F:sequence-specific DNA binding"/>
    <property type="evidence" value="ECO:0007669"/>
    <property type="project" value="TreeGrafter"/>
</dbReference>
<evidence type="ECO:0000256" key="4">
    <source>
        <dbReference type="ARBA" id="ARBA00022771"/>
    </source>
</evidence>
<evidence type="ECO:0000256" key="1">
    <source>
        <dbReference type="ARBA" id="ARBA00004123"/>
    </source>
</evidence>
<dbReference type="PANTHER" id="PTHR24408:SF58">
    <property type="entry name" value="TRANSCRIPTION FACTOR (TFIIIA), PUTATIVE (AFU_ORTHOLOGUE AFUA_1G05150)-RELATED"/>
    <property type="match status" value="1"/>
</dbReference>
<protein>
    <submittedName>
        <fullName evidence="12">Zinc-finger double domain family protein</fullName>
    </submittedName>
</protein>
<dbReference type="GO" id="GO:0005634">
    <property type="term" value="C:nucleus"/>
    <property type="evidence" value="ECO:0007669"/>
    <property type="project" value="UniProtKB-SubCell"/>
</dbReference>
<dbReference type="SMART" id="SM00355">
    <property type="entry name" value="ZnF_C2H2"/>
    <property type="match status" value="4"/>
</dbReference>
<dbReference type="GO" id="GO:0000981">
    <property type="term" value="F:DNA-binding transcription factor activity, RNA polymerase II-specific"/>
    <property type="evidence" value="ECO:0007669"/>
    <property type="project" value="TreeGrafter"/>
</dbReference>
<dbReference type="PROSITE" id="PS50157">
    <property type="entry name" value="ZINC_FINGER_C2H2_2"/>
    <property type="match status" value="2"/>
</dbReference>
<feature type="region of interest" description="Disordered" evidence="10">
    <location>
        <begin position="298"/>
        <end position="362"/>
    </location>
</feature>
<evidence type="ECO:0000256" key="8">
    <source>
        <dbReference type="ARBA" id="ARBA00023242"/>
    </source>
</evidence>
<feature type="region of interest" description="Disordered" evidence="10">
    <location>
        <begin position="207"/>
        <end position="241"/>
    </location>
</feature>
<dbReference type="EMBL" id="RHLC01000017">
    <property type="protein sequence ID" value="TPP41211.1"/>
    <property type="molecule type" value="Genomic_DNA"/>
</dbReference>
<evidence type="ECO:0000256" key="3">
    <source>
        <dbReference type="ARBA" id="ARBA00022737"/>
    </source>
</evidence>
<feature type="region of interest" description="Disordered" evidence="10">
    <location>
        <begin position="388"/>
        <end position="412"/>
    </location>
</feature>
<keyword evidence="5" id="KW-0862">Zinc</keyword>
<dbReference type="VEuPathDB" id="TriTrypDB:LdCL_260023700"/>
<evidence type="ECO:0000256" key="2">
    <source>
        <dbReference type="ARBA" id="ARBA00022723"/>
    </source>
</evidence>
<evidence type="ECO:0000256" key="9">
    <source>
        <dbReference type="PROSITE-ProRule" id="PRU00042"/>
    </source>
</evidence>
<dbReference type="AlphaFoldDB" id="A0A504WX11"/>
<dbReference type="FunFam" id="3.30.160.60:FF:001289">
    <property type="entry name" value="Zinc finger protein 574"/>
    <property type="match status" value="1"/>
</dbReference>
<comment type="subcellular location">
    <subcellularLocation>
        <location evidence="1">Nucleus</location>
    </subcellularLocation>
</comment>
<dbReference type="SUPFAM" id="SSF57667">
    <property type="entry name" value="beta-beta-alpha zinc fingers"/>
    <property type="match status" value="1"/>
</dbReference>
<accession>A0A504WX11</accession>
<evidence type="ECO:0000256" key="5">
    <source>
        <dbReference type="ARBA" id="ARBA00022833"/>
    </source>
</evidence>
<organism evidence="12 13">
    <name type="scientific">Leishmania donovani</name>
    <dbReference type="NCBI Taxonomy" id="5661"/>
    <lineage>
        <taxon>Eukaryota</taxon>
        <taxon>Discoba</taxon>
        <taxon>Euglenozoa</taxon>
        <taxon>Kinetoplastea</taxon>
        <taxon>Metakinetoplastina</taxon>
        <taxon>Trypanosomatida</taxon>
        <taxon>Trypanosomatidae</taxon>
        <taxon>Leishmaniinae</taxon>
        <taxon>Leishmania</taxon>
    </lineage>
</organism>
<gene>
    <name evidence="12" type="ORF">CGC21_32210</name>
</gene>
<feature type="compositionally biased region" description="Polar residues" evidence="10">
    <location>
        <begin position="392"/>
        <end position="401"/>
    </location>
</feature>
<dbReference type="GO" id="GO:0008270">
    <property type="term" value="F:zinc ion binding"/>
    <property type="evidence" value="ECO:0007669"/>
    <property type="project" value="UniProtKB-KW"/>
</dbReference>
<feature type="compositionally biased region" description="Low complexity" evidence="10">
    <location>
        <begin position="299"/>
        <end position="310"/>
    </location>
</feature>
<evidence type="ECO:0000256" key="7">
    <source>
        <dbReference type="ARBA" id="ARBA00023163"/>
    </source>
</evidence>